<dbReference type="GO" id="GO:0005525">
    <property type="term" value="F:GTP binding"/>
    <property type="evidence" value="ECO:0007669"/>
    <property type="project" value="InterPro"/>
</dbReference>
<evidence type="ECO:0000256" key="8">
    <source>
        <dbReference type="ARBA" id="ARBA00023136"/>
    </source>
</evidence>
<keyword evidence="9 11" id="KW-0899">Viral immunoevasion</keyword>
<evidence type="ECO:0000256" key="12">
    <source>
        <dbReference type="SAM" id="MobiDB-lite"/>
    </source>
</evidence>
<evidence type="ECO:0000256" key="9">
    <source>
        <dbReference type="ARBA" id="ARBA00023280"/>
    </source>
</evidence>
<keyword evidence="3" id="KW-1032">Host cell membrane</keyword>
<evidence type="ECO:0000256" key="6">
    <source>
        <dbReference type="ARBA" id="ARBA00022870"/>
    </source>
</evidence>
<evidence type="ECO:0000256" key="10">
    <source>
        <dbReference type="ARBA" id="ARBA00023288"/>
    </source>
</evidence>
<comment type="similarity">
    <text evidence="1 11">Belongs to the lentivirus primate group Nef protein family.</text>
</comment>
<evidence type="ECO:0000256" key="4">
    <source>
        <dbReference type="ARBA" id="ARBA00022581"/>
    </source>
</evidence>
<name>Q5Y9I9_9HIV2</name>
<evidence type="ECO:0000256" key="2">
    <source>
        <dbReference type="ARBA" id="ARBA00013526"/>
    </source>
</evidence>
<organismHost>
    <name type="scientific">Homo sapiens</name>
    <name type="common">Human</name>
    <dbReference type="NCBI Taxonomy" id="9606"/>
</organismHost>
<keyword evidence="5 11" id="KW-0519">Myristate</keyword>
<evidence type="ECO:0000256" key="5">
    <source>
        <dbReference type="ARBA" id="ARBA00022707"/>
    </source>
</evidence>
<sequence>MGASGSKKRSGPLQGLQQRLLRARAGACGGYWDELGGEYLQSQEGSGREQKLPSCEGQRYQQGDFMNTPWRTPAAEGERNAYKQQNMDDVDSDDDDQVGVSVTPRVQLRGMTYKLAVDMSHFIKEKGGLEGMFYSDRRHKILDIYLEKEEGVIPDWQNYTHGPGVRYPKFYGWLWKLVPVEIPEEGNDTETHCLMHPAQTSHFDDPHGERLVWRFDPKLAHDYVAFNRYPEEFGYQSGLPEKEWKAKLKARGIPFSE</sequence>
<evidence type="ECO:0000313" key="13">
    <source>
        <dbReference type="EMBL" id="AAU88186.1"/>
    </source>
</evidence>
<dbReference type="InterPro" id="IPR027481">
    <property type="entry name" value="HIV-1_Nef_core_sf"/>
</dbReference>
<dbReference type="Pfam" id="PF00469">
    <property type="entry name" value="F-protein"/>
    <property type="match status" value="1"/>
</dbReference>
<feature type="region of interest" description="Disordered" evidence="12">
    <location>
        <begin position="42"/>
        <end position="73"/>
    </location>
</feature>
<gene>
    <name evidence="13" type="primary">nef</name>
</gene>
<keyword evidence="7 11" id="KW-0843">Virulence</keyword>
<evidence type="ECO:0000256" key="7">
    <source>
        <dbReference type="ARBA" id="ARBA00023026"/>
    </source>
</evidence>
<evidence type="ECO:0000256" key="3">
    <source>
        <dbReference type="ARBA" id="ARBA00022511"/>
    </source>
</evidence>
<reference evidence="13" key="1">
    <citation type="submission" date="2004-05" db="EMBL/GenBank/DDBJ databases">
        <title>HIV-2 nef sequence longitudinal variation in Portugal.</title>
        <authorList>
            <person name="Tendeiro R.M."/>
            <person name="Berry N."/>
            <person name="Jenkins A."/>
            <person name="Bootman J."/>
            <person name="Almond N."/>
            <person name="Paixao M.T."/>
            <person name="Padua E.R."/>
        </authorList>
    </citation>
    <scope>NUCLEOTIDE SEQUENCE</scope>
    <source>
        <strain evidence="13">1570E2</strain>
    </source>
</reference>
<dbReference type="InterPro" id="IPR001558">
    <property type="entry name" value="HIV_Nef"/>
</dbReference>
<keyword evidence="4" id="KW-0945">Host-virus interaction</keyword>
<dbReference type="SUPFAM" id="SSF55671">
    <property type="entry name" value="Regulatory factor Nef"/>
    <property type="match status" value="1"/>
</dbReference>
<keyword evidence="10 11" id="KW-0449">Lipoprotein</keyword>
<keyword evidence="8" id="KW-0472">Membrane</keyword>
<keyword evidence="6" id="KW-1043">Host membrane</keyword>
<organism evidence="13">
    <name type="scientific">Human immunodeficiency virus 2</name>
    <dbReference type="NCBI Taxonomy" id="11709"/>
    <lineage>
        <taxon>Viruses</taxon>
        <taxon>Riboviria</taxon>
        <taxon>Pararnavirae</taxon>
        <taxon>Artverviricota</taxon>
        <taxon>Revtraviricetes</taxon>
        <taxon>Ortervirales</taxon>
        <taxon>Retroviridae</taxon>
        <taxon>Orthoretrovirinae</taxon>
        <taxon>Lentivirus</taxon>
        <taxon>Lentivirus humimdef2</taxon>
    </lineage>
</organism>
<accession>Q5Y9I9</accession>
<evidence type="ECO:0000256" key="11">
    <source>
        <dbReference type="RuleBase" id="RU000344"/>
    </source>
</evidence>
<dbReference type="EMBL" id="AY622983">
    <property type="protein sequence ID" value="AAU88186.1"/>
    <property type="molecule type" value="Genomic_DNA"/>
</dbReference>
<evidence type="ECO:0000256" key="1">
    <source>
        <dbReference type="ARBA" id="ARBA00006933"/>
    </source>
</evidence>
<proteinExistence type="inferred from homology"/>
<protein>
    <recommendedName>
        <fullName evidence="2 11">Protein Nef</fullName>
    </recommendedName>
</protein>
<dbReference type="Gene3D" id="3.30.62.10">
    <property type="entry name" value="Nef Regulatory Factor"/>
    <property type="match status" value="1"/>
</dbReference>